<dbReference type="EMBL" id="CM039439">
    <property type="protein sequence ID" value="KAI4296724.1"/>
    <property type="molecule type" value="Genomic_DNA"/>
</dbReference>
<evidence type="ECO:0000313" key="1">
    <source>
        <dbReference type="EMBL" id="KAI4296724.1"/>
    </source>
</evidence>
<keyword evidence="2" id="KW-1185">Reference proteome</keyword>
<dbReference type="Proteomes" id="UP000828941">
    <property type="component" value="Chromosome 14"/>
</dbReference>
<evidence type="ECO:0000313" key="2">
    <source>
        <dbReference type="Proteomes" id="UP000828941"/>
    </source>
</evidence>
<accession>A0ACB9KHM0</accession>
<sequence>MEVSGQNGFKYDEEEKALKILLDTFGSAFSLEDIASAYQKASRNPDMAGEILSDMQRSSSTSTSHSWKEEARVEESSESSVDFSFERSSQEGRNCRSLKPKARPVSVGTVSSILGKGYVGSTPSTNGSCKTTKPMKLDANVVPMSAIWGNDEPKPNVSKHNQLHQDMEDFLFKMLGDGFQLDRNVIRDVLDSCGYDMQKSMGKLLDGSFRMLDERTNVAGESSNRFTEMNPKSEVLSSEKFQSANYHRGERSRLPKKGAELHGQERERANLQKEVLTALFTAHESSEESPRRTARDVNKFSSYGQVICEPLEDSREDFKYTVKFSELEKINEGADEDDYQNLRKAVKEYRVTMNEYYKAAIDAFAKGEHAKAEKLLDEGHFFLKKAREADEESNKMILETGGTTEAEAMVLDLHDHDAREAIRLLKCHLSSLSGIPSFEYLKVIIDASDQNTSKRSCRKLVMKLLEKESIQWSEGENAGTILIRLNSVERKRLSFIKK</sequence>
<protein>
    <submittedName>
        <fullName evidence="1">Uncharacterized protein</fullName>
    </submittedName>
</protein>
<organism evidence="1 2">
    <name type="scientific">Bauhinia variegata</name>
    <name type="common">Purple orchid tree</name>
    <name type="synonym">Phanera variegata</name>
    <dbReference type="NCBI Taxonomy" id="167791"/>
    <lineage>
        <taxon>Eukaryota</taxon>
        <taxon>Viridiplantae</taxon>
        <taxon>Streptophyta</taxon>
        <taxon>Embryophyta</taxon>
        <taxon>Tracheophyta</taxon>
        <taxon>Spermatophyta</taxon>
        <taxon>Magnoliopsida</taxon>
        <taxon>eudicotyledons</taxon>
        <taxon>Gunneridae</taxon>
        <taxon>Pentapetalae</taxon>
        <taxon>rosids</taxon>
        <taxon>fabids</taxon>
        <taxon>Fabales</taxon>
        <taxon>Fabaceae</taxon>
        <taxon>Cercidoideae</taxon>
        <taxon>Cercideae</taxon>
        <taxon>Bauhiniinae</taxon>
        <taxon>Bauhinia</taxon>
    </lineage>
</organism>
<reference evidence="1 2" key="1">
    <citation type="journal article" date="2022" name="DNA Res.">
        <title>Chromosomal-level genome assembly of the orchid tree Bauhinia variegata (Leguminosae; Cercidoideae) supports the allotetraploid origin hypothesis of Bauhinia.</title>
        <authorList>
            <person name="Zhong Y."/>
            <person name="Chen Y."/>
            <person name="Zheng D."/>
            <person name="Pang J."/>
            <person name="Liu Y."/>
            <person name="Luo S."/>
            <person name="Meng S."/>
            <person name="Qian L."/>
            <person name="Wei D."/>
            <person name="Dai S."/>
            <person name="Zhou R."/>
        </authorList>
    </citation>
    <scope>NUCLEOTIDE SEQUENCE [LARGE SCALE GENOMIC DNA]</scope>
    <source>
        <strain evidence="1">BV-YZ2020</strain>
    </source>
</reference>
<name>A0ACB9KHM0_BAUVA</name>
<comment type="caution">
    <text evidence="1">The sequence shown here is derived from an EMBL/GenBank/DDBJ whole genome shotgun (WGS) entry which is preliminary data.</text>
</comment>
<proteinExistence type="predicted"/>
<gene>
    <name evidence="1" type="ORF">L6164_036658</name>
</gene>